<dbReference type="SMART" id="SM00028">
    <property type="entry name" value="TPR"/>
    <property type="match status" value="2"/>
</dbReference>
<keyword evidence="1" id="KW-0802">TPR repeat</keyword>
<dbReference type="Proteomes" id="UP001596542">
    <property type="component" value="Unassembled WGS sequence"/>
</dbReference>
<dbReference type="EMBL" id="JBHTBU010000002">
    <property type="protein sequence ID" value="MFC7289154.1"/>
    <property type="molecule type" value="Genomic_DNA"/>
</dbReference>
<sequence length="280" mass="30507">MKIRRHGDMFGALLIMLLLGGCANFNASSNEYAMRNDEAMQRQQAELDKPALDNKQVYLDMIKKMQERSLYFASIAHIDSYQKTYGGSPEVQRLYADALRATGQDAAAEKQYKALLNGPESAAAWHGLGLLEAQRGNFALAISNLREASRLDPTNAIVLSDLSYALLNTGESNAARLPLMQAVELAPGNRKVISNLALFFLLSGEQPKAEALMKEAKIPVDVRSEIFKRKEAIASRNVPLAAKPDPGNRVLPVVAGAGGMQLQLQLQLLPPSSAVMARSE</sequence>
<dbReference type="PIRSF" id="PIRSF029658">
    <property type="entry name" value="UCP029658_TPR"/>
    <property type="match status" value="1"/>
</dbReference>
<gene>
    <name evidence="2" type="ORF">ACFQPC_13985</name>
</gene>
<feature type="repeat" description="TPR" evidence="1">
    <location>
        <begin position="122"/>
        <end position="155"/>
    </location>
</feature>
<evidence type="ECO:0000313" key="2">
    <source>
        <dbReference type="EMBL" id="MFC7289154.1"/>
    </source>
</evidence>
<dbReference type="RefSeq" id="WP_382272494.1">
    <property type="nucleotide sequence ID" value="NZ_JBHTBU010000002.1"/>
</dbReference>
<evidence type="ECO:0000256" key="1">
    <source>
        <dbReference type="PROSITE-ProRule" id="PRU00339"/>
    </source>
</evidence>
<dbReference type="InterPro" id="IPR016931">
    <property type="entry name" value="UCP029658_TPR"/>
</dbReference>
<dbReference type="PROSITE" id="PS51257">
    <property type="entry name" value="PROKAR_LIPOPROTEIN"/>
    <property type="match status" value="1"/>
</dbReference>
<organism evidence="2 3">
    <name type="scientific">Herminiimonas glaciei</name>
    <dbReference type="NCBI Taxonomy" id="523788"/>
    <lineage>
        <taxon>Bacteria</taxon>
        <taxon>Pseudomonadati</taxon>
        <taxon>Pseudomonadota</taxon>
        <taxon>Betaproteobacteria</taxon>
        <taxon>Burkholderiales</taxon>
        <taxon>Oxalobacteraceae</taxon>
        <taxon>Herminiimonas</taxon>
    </lineage>
</organism>
<keyword evidence="3" id="KW-1185">Reference proteome</keyword>
<name>A0ABW2IDI9_9BURK</name>
<accession>A0ABW2IDI9</accession>
<dbReference type="Pfam" id="PF13181">
    <property type="entry name" value="TPR_8"/>
    <property type="match status" value="1"/>
</dbReference>
<dbReference type="InterPro" id="IPR011990">
    <property type="entry name" value="TPR-like_helical_dom_sf"/>
</dbReference>
<dbReference type="InterPro" id="IPR019734">
    <property type="entry name" value="TPR_rpt"/>
</dbReference>
<dbReference type="Gene3D" id="1.25.40.1040">
    <property type="match status" value="1"/>
</dbReference>
<dbReference type="PROSITE" id="PS50005">
    <property type="entry name" value="TPR"/>
    <property type="match status" value="1"/>
</dbReference>
<dbReference type="SUPFAM" id="SSF48452">
    <property type="entry name" value="TPR-like"/>
    <property type="match status" value="1"/>
</dbReference>
<evidence type="ECO:0000313" key="3">
    <source>
        <dbReference type="Proteomes" id="UP001596542"/>
    </source>
</evidence>
<proteinExistence type="predicted"/>
<protein>
    <submittedName>
        <fullName evidence="2">Pilus assembly protein</fullName>
    </submittedName>
</protein>
<comment type="caution">
    <text evidence="2">The sequence shown here is derived from an EMBL/GenBank/DDBJ whole genome shotgun (WGS) entry which is preliminary data.</text>
</comment>
<reference evidence="3" key="1">
    <citation type="journal article" date="2019" name="Int. J. Syst. Evol. Microbiol.">
        <title>The Global Catalogue of Microorganisms (GCM) 10K type strain sequencing project: providing services to taxonomists for standard genome sequencing and annotation.</title>
        <authorList>
            <consortium name="The Broad Institute Genomics Platform"/>
            <consortium name="The Broad Institute Genome Sequencing Center for Infectious Disease"/>
            <person name="Wu L."/>
            <person name="Ma J."/>
        </authorList>
    </citation>
    <scope>NUCLEOTIDE SEQUENCE [LARGE SCALE GENOMIC DNA]</scope>
    <source>
        <strain evidence="3">KACC 12508</strain>
    </source>
</reference>